<evidence type="ECO:0000313" key="1">
    <source>
        <dbReference type="EMBL" id="MBI6183445.1"/>
    </source>
</evidence>
<name>A0ABS0TYJ2_SERPR</name>
<organism evidence="1 2">
    <name type="scientific">Serratia proteamaculans</name>
    <dbReference type="NCBI Taxonomy" id="28151"/>
    <lineage>
        <taxon>Bacteria</taxon>
        <taxon>Pseudomonadati</taxon>
        <taxon>Pseudomonadota</taxon>
        <taxon>Gammaproteobacteria</taxon>
        <taxon>Enterobacterales</taxon>
        <taxon>Yersiniaceae</taxon>
        <taxon>Serratia</taxon>
    </lineage>
</organism>
<dbReference type="RefSeq" id="WP_198642639.1">
    <property type="nucleotide sequence ID" value="NZ_JAEHSL010000036.1"/>
</dbReference>
<evidence type="ECO:0000313" key="2">
    <source>
        <dbReference type="Proteomes" id="UP000639004"/>
    </source>
</evidence>
<keyword evidence="2" id="KW-1185">Reference proteome</keyword>
<reference evidence="1 2" key="1">
    <citation type="submission" date="2020-12" db="EMBL/GenBank/DDBJ databases">
        <title>Enhanced detection system for hospital associated transmission using whole genome sequencing surveillance.</title>
        <authorList>
            <person name="Harrison L.H."/>
            <person name="Van Tyne D."/>
            <person name="Marsh J.W."/>
            <person name="Griffith M.P."/>
            <person name="Snyder D.J."/>
            <person name="Cooper V.S."/>
            <person name="Mustapha M."/>
        </authorList>
    </citation>
    <scope>NUCLEOTIDE SEQUENCE [LARGE SCALE GENOMIC DNA]</scope>
    <source>
        <strain evidence="1 2">SER00238</strain>
    </source>
</reference>
<proteinExistence type="predicted"/>
<comment type="caution">
    <text evidence="1">The sequence shown here is derived from an EMBL/GenBank/DDBJ whole genome shotgun (WGS) entry which is preliminary data.</text>
</comment>
<sequence>MSDKPSINAANLNDFQAGGWLEDMAKAAREISSGGVIGSTVTPLRTIADGLRDALSNTSRKITYLESVKIARPEGLTTVALEDLKLLREIEKATRDSLHSIESFLEQCRKSHDRYWCQRMIIDDQESSALEMVEFDSGLKSSGEHPHKACE</sequence>
<dbReference type="Proteomes" id="UP000639004">
    <property type="component" value="Unassembled WGS sequence"/>
</dbReference>
<gene>
    <name evidence="1" type="ORF">JEQ07_24000</name>
</gene>
<dbReference type="EMBL" id="JAEHSL010000036">
    <property type="protein sequence ID" value="MBI6183445.1"/>
    <property type="molecule type" value="Genomic_DNA"/>
</dbReference>
<protein>
    <submittedName>
        <fullName evidence="1">Uncharacterized protein</fullName>
    </submittedName>
</protein>
<accession>A0ABS0TYJ2</accession>